<dbReference type="Gene3D" id="1.20.1280.50">
    <property type="match status" value="1"/>
</dbReference>
<dbReference type="AlphaFoldDB" id="A0A4Q9MZ64"/>
<dbReference type="EMBL" id="ML143391">
    <property type="protein sequence ID" value="TBU33444.1"/>
    <property type="molecule type" value="Genomic_DNA"/>
</dbReference>
<dbReference type="SUPFAM" id="SSF81383">
    <property type="entry name" value="F-box domain"/>
    <property type="match status" value="1"/>
</dbReference>
<dbReference type="Pfam" id="PF12937">
    <property type="entry name" value="F-box-like"/>
    <property type="match status" value="1"/>
</dbReference>
<dbReference type="OrthoDB" id="2745718at2759"/>
<dbReference type="SMART" id="SM00256">
    <property type="entry name" value="FBOX"/>
    <property type="match status" value="1"/>
</dbReference>
<feature type="domain" description="F-box" evidence="1">
    <location>
        <begin position="7"/>
        <end position="53"/>
    </location>
</feature>
<proteinExistence type="predicted"/>
<dbReference type="InterPro" id="IPR001810">
    <property type="entry name" value="F-box_dom"/>
</dbReference>
<gene>
    <name evidence="2" type="ORF">BD311DRAFT_435694</name>
</gene>
<evidence type="ECO:0000313" key="2">
    <source>
        <dbReference type="EMBL" id="TBU33444.1"/>
    </source>
</evidence>
<protein>
    <recommendedName>
        <fullName evidence="1">F-box domain-containing protein</fullName>
    </recommendedName>
</protein>
<sequence length="435" mass="49819">MSSTTSLESFCSLPEDILVRIFLSSELDAVIACKRVCRRFQRLIDGDIYLQYKIELALNGMIDGPQSYPMSVVERLQLLREYSKKYHALYFTSSEFKYSWQLWPRTGTPMTGWKFFLGFGGTISYIVVKPAQREISISAPPLFTELREMRDWVVPYDAFMENVDREILCASADVSQDLLLVAVHGEDTRQITVYLRSLDDAERPHPCALQPTLPITTTEDLYPFTWDHERPTPLSMKSCDVQIHNNIIAWKVVVGVDVADPSDVEIWDWTEGRRIYHSPRNPEDSFTLIDDAHIVHVRLAGQHLCVECFGPQRQEEWPLGLLLKVPPAHTLVSIQASSIPSPPSSDPQPFWTNPDLRVVVVRFVKEVALLIPYQTFRDALSVAVSPKQNPPHRAPYEYSIAWKDWIPRGALLVHIPRAESILHRWSVQHCYAYGS</sequence>
<reference evidence="2" key="1">
    <citation type="submission" date="2019-01" db="EMBL/GenBank/DDBJ databases">
        <title>Draft genome sequences of three monokaryotic isolates of the white-rot basidiomycete fungus Dichomitus squalens.</title>
        <authorList>
            <consortium name="DOE Joint Genome Institute"/>
            <person name="Lopez S.C."/>
            <person name="Andreopoulos B."/>
            <person name="Pangilinan J."/>
            <person name="Lipzen A."/>
            <person name="Riley R."/>
            <person name="Ahrendt S."/>
            <person name="Ng V."/>
            <person name="Barry K."/>
            <person name="Daum C."/>
            <person name="Grigoriev I.V."/>
            <person name="Hilden K.S."/>
            <person name="Makela M.R."/>
            <person name="de Vries R.P."/>
        </authorList>
    </citation>
    <scope>NUCLEOTIDE SEQUENCE [LARGE SCALE GENOMIC DNA]</scope>
    <source>
        <strain evidence="2">OM18370.1</strain>
    </source>
</reference>
<evidence type="ECO:0000259" key="1">
    <source>
        <dbReference type="PROSITE" id="PS50181"/>
    </source>
</evidence>
<dbReference type="Proteomes" id="UP000292957">
    <property type="component" value="Unassembled WGS sequence"/>
</dbReference>
<dbReference type="PROSITE" id="PS50181">
    <property type="entry name" value="FBOX"/>
    <property type="match status" value="1"/>
</dbReference>
<organism evidence="2">
    <name type="scientific">Dichomitus squalens</name>
    <dbReference type="NCBI Taxonomy" id="114155"/>
    <lineage>
        <taxon>Eukaryota</taxon>
        <taxon>Fungi</taxon>
        <taxon>Dikarya</taxon>
        <taxon>Basidiomycota</taxon>
        <taxon>Agaricomycotina</taxon>
        <taxon>Agaricomycetes</taxon>
        <taxon>Polyporales</taxon>
        <taxon>Polyporaceae</taxon>
        <taxon>Dichomitus</taxon>
    </lineage>
</organism>
<accession>A0A4Q9MZ64</accession>
<name>A0A4Q9MZ64_9APHY</name>
<dbReference type="InterPro" id="IPR036047">
    <property type="entry name" value="F-box-like_dom_sf"/>
</dbReference>
<dbReference type="CDD" id="cd09917">
    <property type="entry name" value="F-box_SF"/>
    <property type="match status" value="1"/>
</dbReference>